<gene>
    <name evidence="3" type="ORF">ACFOKA_15290</name>
</gene>
<feature type="non-terminal residue" evidence="3">
    <location>
        <position position="1"/>
    </location>
</feature>
<evidence type="ECO:0000259" key="2">
    <source>
        <dbReference type="PROSITE" id="PS50943"/>
    </source>
</evidence>
<organism evidence="3 4">
    <name type="scientific">Kordiimonas pumila</name>
    <dbReference type="NCBI Taxonomy" id="2161677"/>
    <lineage>
        <taxon>Bacteria</taxon>
        <taxon>Pseudomonadati</taxon>
        <taxon>Pseudomonadota</taxon>
        <taxon>Alphaproteobacteria</taxon>
        <taxon>Kordiimonadales</taxon>
        <taxon>Kordiimonadaceae</taxon>
        <taxon>Kordiimonas</taxon>
    </lineage>
</organism>
<proteinExistence type="predicted"/>
<dbReference type="PROSITE" id="PS50943">
    <property type="entry name" value="HTH_CROC1"/>
    <property type="match status" value="1"/>
</dbReference>
<sequence length="97" mass="11369">HTPSQHHPNTHSDRGSLPSYNFRLSVEKPTPYPKHPTTIGEHILKRRMELELRQKDVEKLVNISARTIMNWEKGYSKPSAKHYPAIIDFLGYNMTFR</sequence>
<dbReference type="CDD" id="cd00093">
    <property type="entry name" value="HTH_XRE"/>
    <property type="match status" value="1"/>
</dbReference>
<accession>A0ABV7D7T1</accession>
<comment type="caution">
    <text evidence="3">The sequence shown here is derived from an EMBL/GenBank/DDBJ whole genome shotgun (WGS) entry which is preliminary data.</text>
</comment>
<dbReference type="SUPFAM" id="SSF47413">
    <property type="entry name" value="lambda repressor-like DNA-binding domains"/>
    <property type="match status" value="1"/>
</dbReference>
<dbReference type="InterPro" id="IPR010982">
    <property type="entry name" value="Lambda_DNA-bd_dom_sf"/>
</dbReference>
<evidence type="ECO:0000256" key="1">
    <source>
        <dbReference type="SAM" id="MobiDB-lite"/>
    </source>
</evidence>
<protein>
    <submittedName>
        <fullName evidence="3">Helix-turn-helix transcriptional regulator</fullName>
    </submittedName>
</protein>
<name>A0ABV7D7T1_9PROT</name>
<dbReference type="RefSeq" id="WP_380083340.1">
    <property type="nucleotide sequence ID" value="NZ_JBHRSL010000018.1"/>
</dbReference>
<keyword evidence="4" id="KW-1185">Reference proteome</keyword>
<feature type="domain" description="HTH cro/C1-type" evidence="2">
    <location>
        <begin position="43"/>
        <end position="97"/>
    </location>
</feature>
<feature type="region of interest" description="Disordered" evidence="1">
    <location>
        <begin position="1"/>
        <end position="20"/>
    </location>
</feature>
<evidence type="ECO:0000313" key="3">
    <source>
        <dbReference type="EMBL" id="MFC3053268.1"/>
    </source>
</evidence>
<dbReference type="EMBL" id="JBHRSL010000018">
    <property type="protein sequence ID" value="MFC3053268.1"/>
    <property type="molecule type" value="Genomic_DNA"/>
</dbReference>
<reference evidence="4" key="1">
    <citation type="journal article" date="2019" name="Int. J. Syst. Evol. Microbiol.">
        <title>The Global Catalogue of Microorganisms (GCM) 10K type strain sequencing project: providing services to taxonomists for standard genome sequencing and annotation.</title>
        <authorList>
            <consortium name="The Broad Institute Genomics Platform"/>
            <consortium name="The Broad Institute Genome Sequencing Center for Infectious Disease"/>
            <person name="Wu L."/>
            <person name="Ma J."/>
        </authorList>
    </citation>
    <scope>NUCLEOTIDE SEQUENCE [LARGE SCALE GENOMIC DNA]</scope>
    <source>
        <strain evidence="4">KCTC 62164</strain>
    </source>
</reference>
<dbReference type="Pfam" id="PF01381">
    <property type="entry name" value="HTH_3"/>
    <property type="match status" value="1"/>
</dbReference>
<dbReference type="Gene3D" id="1.10.260.40">
    <property type="entry name" value="lambda repressor-like DNA-binding domains"/>
    <property type="match status" value="1"/>
</dbReference>
<evidence type="ECO:0000313" key="4">
    <source>
        <dbReference type="Proteomes" id="UP001595444"/>
    </source>
</evidence>
<dbReference type="SMART" id="SM00530">
    <property type="entry name" value="HTH_XRE"/>
    <property type="match status" value="1"/>
</dbReference>
<dbReference type="Proteomes" id="UP001595444">
    <property type="component" value="Unassembled WGS sequence"/>
</dbReference>
<dbReference type="InterPro" id="IPR001387">
    <property type="entry name" value="Cro/C1-type_HTH"/>
</dbReference>